<dbReference type="GO" id="GO:0051287">
    <property type="term" value="F:NAD binding"/>
    <property type="evidence" value="ECO:0007669"/>
    <property type="project" value="InterPro"/>
</dbReference>
<dbReference type="SUPFAM" id="SSF48179">
    <property type="entry name" value="6-phosphogluconate dehydrogenase C-terminal domain-like"/>
    <property type="match status" value="1"/>
</dbReference>
<dbReference type="EMBL" id="CP060007">
    <property type="protein sequence ID" value="QNA43958.1"/>
    <property type="molecule type" value="Genomic_DNA"/>
</dbReference>
<gene>
    <name evidence="14" type="ORF">H4075_18060</name>
</gene>
<keyword evidence="2" id="KW-0444">Lipid biosynthesis</keyword>
<dbReference type="GO" id="GO:0005829">
    <property type="term" value="C:cytosol"/>
    <property type="evidence" value="ECO:0007669"/>
    <property type="project" value="TreeGrafter"/>
</dbReference>
<evidence type="ECO:0000256" key="4">
    <source>
        <dbReference type="ARBA" id="ARBA00023098"/>
    </source>
</evidence>
<dbReference type="SUPFAM" id="SSF51735">
    <property type="entry name" value="NAD(P)-binding Rossmann-fold domains"/>
    <property type="match status" value="1"/>
</dbReference>
<dbReference type="AlphaFoldDB" id="A0A7G5XEQ5"/>
<evidence type="ECO:0000256" key="3">
    <source>
        <dbReference type="ARBA" id="ARBA00023002"/>
    </source>
</evidence>
<evidence type="ECO:0000313" key="14">
    <source>
        <dbReference type="EMBL" id="QNA43958.1"/>
    </source>
</evidence>
<dbReference type="InterPro" id="IPR011128">
    <property type="entry name" value="G3P_DH_NAD-dep_N"/>
</dbReference>
<evidence type="ECO:0000256" key="2">
    <source>
        <dbReference type="ARBA" id="ARBA00022516"/>
    </source>
</evidence>
<dbReference type="Pfam" id="PF07479">
    <property type="entry name" value="NAD_Gly3P_dh_C"/>
    <property type="match status" value="1"/>
</dbReference>
<evidence type="ECO:0000256" key="6">
    <source>
        <dbReference type="ARBA" id="ARBA00023264"/>
    </source>
</evidence>
<dbReference type="RefSeq" id="WP_182802220.1">
    <property type="nucleotide sequence ID" value="NZ_CP060007.1"/>
</dbReference>
<dbReference type="InterPro" id="IPR006168">
    <property type="entry name" value="G3P_DH_NAD-dep"/>
</dbReference>
<dbReference type="KEGG" id="lacs:H4075_18060"/>
<keyword evidence="4" id="KW-0443">Lipid metabolism</keyword>
<name>A0A7G5XEQ5_9BACT</name>
<evidence type="ECO:0000259" key="12">
    <source>
        <dbReference type="Pfam" id="PF01210"/>
    </source>
</evidence>
<dbReference type="EC" id="1.1.1.94" evidence="11"/>
<feature type="binding site" evidence="9">
    <location>
        <position position="147"/>
    </location>
    <ligand>
        <name>NAD(+)</name>
        <dbReference type="ChEBI" id="CHEBI:57540"/>
    </ligand>
</feature>
<organism evidence="14 15">
    <name type="scientific">Lacibacter sediminis</name>
    <dbReference type="NCBI Taxonomy" id="2760713"/>
    <lineage>
        <taxon>Bacteria</taxon>
        <taxon>Pseudomonadati</taxon>
        <taxon>Bacteroidota</taxon>
        <taxon>Chitinophagia</taxon>
        <taxon>Chitinophagales</taxon>
        <taxon>Chitinophagaceae</taxon>
        <taxon>Lacibacter</taxon>
    </lineage>
</organism>
<evidence type="ECO:0000259" key="13">
    <source>
        <dbReference type="Pfam" id="PF07479"/>
    </source>
</evidence>
<evidence type="ECO:0000313" key="15">
    <source>
        <dbReference type="Proteomes" id="UP000515344"/>
    </source>
</evidence>
<evidence type="ECO:0000256" key="11">
    <source>
        <dbReference type="RuleBase" id="RU000439"/>
    </source>
</evidence>
<dbReference type="InterPro" id="IPR006109">
    <property type="entry name" value="G3P_DH_NAD-dep_C"/>
</dbReference>
<dbReference type="GO" id="GO:0005975">
    <property type="term" value="P:carbohydrate metabolic process"/>
    <property type="evidence" value="ECO:0007669"/>
    <property type="project" value="InterPro"/>
</dbReference>
<dbReference type="Proteomes" id="UP000515344">
    <property type="component" value="Chromosome"/>
</dbReference>
<dbReference type="GO" id="GO:0046168">
    <property type="term" value="P:glycerol-3-phosphate catabolic process"/>
    <property type="evidence" value="ECO:0007669"/>
    <property type="project" value="InterPro"/>
</dbReference>
<keyword evidence="6" id="KW-1208">Phospholipid metabolism</keyword>
<proteinExistence type="inferred from homology"/>
<dbReference type="PROSITE" id="PS00957">
    <property type="entry name" value="NAD_G3PDH"/>
    <property type="match status" value="1"/>
</dbReference>
<feature type="binding site" evidence="8">
    <location>
        <begin position="285"/>
        <end position="286"/>
    </location>
    <ligand>
        <name>substrate</name>
    </ligand>
</feature>
<dbReference type="Gene3D" id="1.10.1040.10">
    <property type="entry name" value="N-(1-d-carboxylethyl)-l-norvaline Dehydrogenase, domain 2"/>
    <property type="match status" value="1"/>
</dbReference>
<keyword evidence="15" id="KW-1185">Reference proteome</keyword>
<dbReference type="InterPro" id="IPR013328">
    <property type="entry name" value="6PGD_dom2"/>
</dbReference>
<evidence type="ECO:0000256" key="5">
    <source>
        <dbReference type="ARBA" id="ARBA00023209"/>
    </source>
</evidence>
<dbReference type="GO" id="GO:0008654">
    <property type="term" value="P:phospholipid biosynthetic process"/>
    <property type="evidence" value="ECO:0007669"/>
    <property type="project" value="UniProtKB-KW"/>
</dbReference>
<evidence type="ECO:0000256" key="10">
    <source>
        <dbReference type="RuleBase" id="RU000437"/>
    </source>
</evidence>
<feature type="binding site" evidence="9">
    <location>
        <position position="285"/>
    </location>
    <ligand>
        <name>NAD(+)</name>
        <dbReference type="ChEBI" id="CHEBI:57540"/>
    </ligand>
</feature>
<feature type="active site" description="Proton acceptor" evidence="7">
    <location>
        <position position="198"/>
    </location>
</feature>
<feature type="binding site" evidence="8">
    <location>
        <position position="113"/>
    </location>
    <ligand>
        <name>substrate</name>
    </ligand>
</feature>
<sequence length="358" mass="39923">MKQEELNQQFAIIGSGSFATALAKILNGNGVPLNWCVRNQNIIDQIKKHGHNPSYLRSATFNTSLLTLTTNLTETIEQSDYLILAIPSAYTEEVLDKLPKDIFEGKQIISAIKGIMPNRNILLNDYLKNDFGFDPKDYYTIMGPCHAEEVASEKLSYLTFTGLDQTTTQWIADQFRNHYINTVINDDVYGVQFAAILKNIYALGSGIAHGLEYGDNFLSVLIANAADEMAGFLRKVGIRNMEVGVHKEPIPGVQLMKTSLRKSANYAASVYMGDLLVTCYSLYSRNRTFGNMIGKGFSVKAAQLEMNMVAEGYNASKCFYLINKELGADMPIATAIYKILWEDVQPAEAFEQLEQVLI</sequence>
<reference evidence="15" key="1">
    <citation type="submission" date="2020-08" db="EMBL/GenBank/DDBJ databases">
        <title>Lacibacter sp. S13-6-6 genome sequencing.</title>
        <authorList>
            <person name="Jin L."/>
        </authorList>
    </citation>
    <scope>NUCLEOTIDE SEQUENCE [LARGE SCALE GENOMIC DNA]</scope>
    <source>
        <strain evidence="15">S13-6-6</strain>
    </source>
</reference>
<comment type="catalytic activity">
    <reaction evidence="11">
        <text>sn-glycerol 3-phosphate + NADP(+) = dihydroxyacetone phosphate + NADPH + H(+)</text>
        <dbReference type="Rhea" id="RHEA:11096"/>
        <dbReference type="ChEBI" id="CHEBI:15378"/>
        <dbReference type="ChEBI" id="CHEBI:57597"/>
        <dbReference type="ChEBI" id="CHEBI:57642"/>
        <dbReference type="ChEBI" id="CHEBI:57783"/>
        <dbReference type="ChEBI" id="CHEBI:58349"/>
        <dbReference type="EC" id="1.1.1.94"/>
    </reaction>
</comment>
<dbReference type="Pfam" id="PF01210">
    <property type="entry name" value="NAD_Gly3P_dh_N"/>
    <property type="match status" value="1"/>
</dbReference>
<evidence type="ECO:0000256" key="1">
    <source>
        <dbReference type="ARBA" id="ARBA00011009"/>
    </source>
</evidence>
<keyword evidence="9 10" id="KW-0520">NAD</keyword>
<keyword evidence="3 10" id="KW-0560">Oxidoreductase</keyword>
<feature type="domain" description="Glycerol-3-phosphate dehydrogenase NAD-dependent N-terminal" evidence="12">
    <location>
        <begin position="11"/>
        <end position="164"/>
    </location>
</feature>
<keyword evidence="5" id="KW-0594">Phospholipid biosynthesis</keyword>
<evidence type="ECO:0000256" key="8">
    <source>
        <dbReference type="PIRSR" id="PIRSR000114-2"/>
    </source>
</evidence>
<feature type="domain" description="Glycerol-3-phosphate dehydrogenase NAD-dependent C-terminal" evidence="13">
    <location>
        <begin position="187"/>
        <end position="350"/>
    </location>
</feature>
<dbReference type="Gene3D" id="3.40.50.720">
    <property type="entry name" value="NAD(P)-binding Rossmann-like Domain"/>
    <property type="match status" value="1"/>
</dbReference>
<dbReference type="PANTHER" id="PTHR11728">
    <property type="entry name" value="GLYCEROL-3-PHOSPHATE DEHYDROGENASE"/>
    <property type="match status" value="1"/>
</dbReference>
<protein>
    <recommendedName>
        <fullName evidence="11">Glycerol-3-phosphate dehydrogenase</fullName>
        <ecNumber evidence="11">1.1.1.94</ecNumber>
    </recommendedName>
</protein>
<dbReference type="InterPro" id="IPR008927">
    <property type="entry name" value="6-PGluconate_DH-like_C_sf"/>
</dbReference>
<evidence type="ECO:0000256" key="9">
    <source>
        <dbReference type="PIRSR" id="PIRSR000114-3"/>
    </source>
</evidence>
<comment type="similarity">
    <text evidence="1 10">Belongs to the NAD-dependent glycerol-3-phosphate dehydrogenase family.</text>
</comment>
<dbReference type="GO" id="GO:0047952">
    <property type="term" value="F:glycerol-3-phosphate dehydrogenase [NAD(P)+] activity"/>
    <property type="evidence" value="ECO:0007669"/>
    <property type="project" value="UniProtKB-EC"/>
</dbReference>
<dbReference type="PIRSF" id="PIRSF000114">
    <property type="entry name" value="Glycerol-3-P_dh"/>
    <property type="match status" value="1"/>
</dbReference>
<dbReference type="PANTHER" id="PTHR11728:SF1">
    <property type="entry name" value="GLYCEROL-3-PHOSPHATE DEHYDROGENASE [NAD(+)] 2, CHLOROPLASTIC"/>
    <property type="match status" value="1"/>
</dbReference>
<accession>A0A7G5XEQ5</accession>
<dbReference type="PRINTS" id="PR00077">
    <property type="entry name" value="GPDHDRGNASE"/>
</dbReference>
<dbReference type="InterPro" id="IPR036291">
    <property type="entry name" value="NAD(P)-bd_dom_sf"/>
</dbReference>
<evidence type="ECO:0000256" key="7">
    <source>
        <dbReference type="PIRSR" id="PIRSR000114-1"/>
    </source>
</evidence>